<organism evidence="1 2">
    <name type="scientific">Burkholderia dolosa</name>
    <dbReference type="NCBI Taxonomy" id="152500"/>
    <lineage>
        <taxon>Bacteria</taxon>
        <taxon>Pseudomonadati</taxon>
        <taxon>Pseudomonadota</taxon>
        <taxon>Betaproteobacteria</taxon>
        <taxon>Burkholderiales</taxon>
        <taxon>Burkholderiaceae</taxon>
        <taxon>Burkholderia</taxon>
        <taxon>Burkholderia cepacia complex</taxon>
    </lineage>
</organism>
<dbReference type="GeneID" id="93128413"/>
<reference evidence="1 2" key="1">
    <citation type="submission" date="2021-02" db="EMBL/GenBank/DDBJ databases">
        <title>FDA dAtabase for Regulatory Grade micrObial Sequences (FDA-ARGOS): Supporting development and validation of Infectious Disease Dx tests.</title>
        <authorList>
            <person name="Minogue T."/>
            <person name="Wolcott M."/>
            <person name="Wasieloski L."/>
            <person name="Aguilar W."/>
            <person name="Moore D."/>
            <person name="Jaissle J."/>
            <person name="Tallon L."/>
            <person name="Sadzewicz L."/>
            <person name="Zhao X."/>
            <person name="Boylan J."/>
            <person name="Ott S."/>
            <person name="Bowen H."/>
            <person name="Vavikolanu K."/>
            <person name="Mehta A."/>
            <person name="Aluvathingal J."/>
            <person name="Nadendla S."/>
            <person name="Yan Y."/>
            <person name="Sichtig H."/>
        </authorList>
    </citation>
    <scope>NUCLEOTIDE SEQUENCE [LARGE SCALE GENOMIC DNA]</scope>
    <source>
        <strain evidence="1 2">FDAARGOS_1272</strain>
    </source>
</reference>
<dbReference type="EMBL" id="CP069482">
    <property type="protein sequence ID" value="QRO77582.1"/>
    <property type="molecule type" value="Genomic_DNA"/>
</dbReference>
<name>A0A892I481_9BURK</name>
<sequence length="64" mass="6973">METAEPFDHRRITWCGAASRAVLRLRAGRVGDSGAHAPAKTRGAHDRAAMQRIHVHQGVVDVCD</sequence>
<evidence type="ECO:0000313" key="2">
    <source>
        <dbReference type="Proteomes" id="UP000625568"/>
    </source>
</evidence>
<protein>
    <submittedName>
        <fullName evidence="1">Uncharacterized protein</fullName>
    </submittedName>
</protein>
<keyword evidence="2" id="KW-1185">Reference proteome</keyword>
<gene>
    <name evidence="1" type="ORF">I6K02_01250</name>
</gene>
<proteinExistence type="predicted"/>
<dbReference type="RefSeq" id="WP_158380472.1">
    <property type="nucleotide sequence ID" value="NZ_CP033840.1"/>
</dbReference>
<dbReference type="AlphaFoldDB" id="A0A892I481"/>
<dbReference type="Proteomes" id="UP000625568">
    <property type="component" value="Chromosome 1"/>
</dbReference>
<evidence type="ECO:0000313" key="1">
    <source>
        <dbReference type="EMBL" id="QRO77582.1"/>
    </source>
</evidence>
<accession>A0A892I481</accession>